<keyword evidence="3" id="KW-1185">Reference proteome</keyword>
<accession>A0A6A6NPX7</accession>
<sequence>MGDRLGEREDHGALAPRICIISMFEQEASIWLDESSFLDFCKEIKVDGLLPNFCTLHCTADANVCQVTVGESGIHEVNAALSIYALLASPLFDFRHTYFLIAGVAGINPKAGTIGSVGFARYAVQVDLRYEFDARQIPADWATGYVPSGSSRPDEYPQIIYGTEVYELNDALRQFAVERAGRASLADSQPAAEYRAWYAKNGGGRYRAAGQPPRVLSTCDVATSNVFFHGSLLSESVEKTVGLFTGGAAKYCMTNQEDNAILAALLRGSLSGKADFSRVIVMRAGSNFDQPYTPDTPLKMPLHSGHGGFEPSLKNLYLVGSEVIAAILEQWSATFENGIPPENYIGDILGSLGRIPDFGQNQRRSVEQSGAAKP</sequence>
<comment type="similarity">
    <text evidence="1">Belongs to the NUP family.</text>
</comment>
<dbReference type="Proteomes" id="UP000799766">
    <property type="component" value="Unassembled WGS sequence"/>
</dbReference>
<keyword evidence="1" id="KW-0813">Transport</keyword>
<dbReference type="AlphaFoldDB" id="A0A6A6NPX7"/>
<dbReference type="Pfam" id="PF06516">
    <property type="entry name" value="NUP"/>
    <property type="match status" value="1"/>
</dbReference>
<dbReference type="PANTHER" id="PTHR38643:SF1">
    <property type="entry name" value="PURINE NUCLEOSIDE PERMEASE C285.05-RELATED"/>
    <property type="match status" value="1"/>
</dbReference>
<name>A0A6A6NPX7_9PEZI</name>
<dbReference type="GO" id="GO:0005783">
    <property type="term" value="C:endoplasmic reticulum"/>
    <property type="evidence" value="ECO:0007669"/>
    <property type="project" value="TreeGrafter"/>
</dbReference>
<proteinExistence type="inferred from homology"/>
<protein>
    <submittedName>
        <fullName evidence="2">Purine nucleoside permease</fullName>
    </submittedName>
</protein>
<evidence type="ECO:0000313" key="2">
    <source>
        <dbReference type="EMBL" id="KAF2453567.1"/>
    </source>
</evidence>
<dbReference type="GO" id="GO:0003824">
    <property type="term" value="F:catalytic activity"/>
    <property type="evidence" value="ECO:0007669"/>
    <property type="project" value="InterPro"/>
</dbReference>
<dbReference type="Gene3D" id="3.40.50.1580">
    <property type="entry name" value="Nucleoside phosphorylase domain"/>
    <property type="match status" value="1"/>
</dbReference>
<evidence type="ECO:0000256" key="1">
    <source>
        <dbReference type="PIRNR" id="PIRNR013171"/>
    </source>
</evidence>
<dbReference type="PIRSF" id="PIRSF013171">
    <property type="entry name" value="Pur_nuclsid_perm"/>
    <property type="match status" value="1"/>
</dbReference>
<dbReference type="GO" id="GO:0055085">
    <property type="term" value="P:transmembrane transport"/>
    <property type="evidence" value="ECO:0007669"/>
    <property type="project" value="InterPro"/>
</dbReference>
<reference evidence="2" key="1">
    <citation type="journal article" date="2020" name="Stud. Mycol.">
        <title>101 Dothideomycetes genomes: a test case for predicting lifestyles and emergence of pathogens.</title>
        <authorList>
            <person name="Haridas S."/>
            <person name="Albert R."/>
            <person name="Binder M."/>
            <person name="Bloem J."/>
            <person name="Labutti K."/>
            <person name="Salamov A."/>
            <person name="Andreopoulos B."/>
            <person name="Baker S."/>
            <person name="Barry K."/>
            <person name="Bills G."/>
            <person name="Bluhm B."/>
            <person name="Cannon C."/>
            <person name="Castanera R."/>
            <person name="Culley D."/>
            <person name="Daum C."/>
            <person name="Ezra D."/>
            <person name="Gonzalez J."/>
            <person name="Henrissat B."/>
            <person name="Kuo A."/>
            <person name="Liang C."/>
            <person name="Lipzen A."/>
            <person name="Lutzoni F."/>
            <person name="Magnuson J."/>
            <person name="Mondo S."/>
            <person name="Nolan M."/>
            <person name="Ohm R."/>
            <person name="Pangilinan J."/>
            <person name="Park H.-J."/>
            <person name="Ramirez L."/>
            <person name="Alfaro M."/>
            <person name="Sun H."/>
            <person name="Tritt A."/>
            <person name="Yoshinaga Y."/>
            <person name="Zwiers L.-H."/>
            <person name="Turgeon B."/>
            <person name="Goodwin S."/>
            <person name="Spatafora J."/>
            <person name="Crous P."/>
            <person name="Grigoriev I."/>
        </authorList>
    </citation>
    <scope>NUCLEOTIDE SEQUENCE</scope>
    <source>
        <strain evidence="2">ATCC 16933</strain>
    </source>
</reference>
<organism evidence="2 3">
    <name type="scientific">Lineolata rhizophorae</name>
    <dbReference type="NCBI Taxonomy" id="578093"/>
    <lineage>
        <taxon>Eukaryota</taxon>
        <taxon>Fungi</taxon>
        <taxon>Dikarya</taxon>
        <taxon>Ascomycota</taxon>
        <taxon>Pezizomycotina</taxon>
        <taxon>Dothideomycetes</taxon>
        <taxon>Dothideomycetes incertae sedis</taxon>
        <taxon>Lineolatales</taxon>
        <taxon>Lineolataceae</taxon>
        <taxon>Lineolata</taxon>
    </lineage>
</organism>
<dbReference type="OrthoDB" id="2331083at2759"/>
<dbReference type="GO" id="GO:0009116">
    <property type="term" value="P:nucleoside metabolic process"/>
    <property type="evidence" value="ECO:0007669"/>
    <property type="project" value="InterPro"/>
</dbReference>
<dbReference type="PANTHER" id="PTHR38643">
    <property type="entry name" value="PURINE NUCLEOSIDE PERMEASE C285.05-RELATED"/>
    <property type="match status" value="1"/>
</dbReference>
<dbReference type="InterPro" id="IPR035994">
    <property type="entry name" value="Nucleoside_phosphorylase_sf"/>
</dbReference>
<evidence type="ECO:0000313" key="3">
    <source>
        <dbReference type="Proteomes" id="UP000799766"/>
    </source>
</evidence>
<gene>
    <name evidence="2" type="ORF">BDY21DRAFT_355365</name>
</gene>
<comment type="function">
    <text evidence="1">Nucleoside permease that transports adenosine and guanosine.</text>
</comment>
<dbReference type="EMBL" id="MU001696">
    <property type="protein sequence ID" value="KAF2453567.1"/>
    <property type="molecule type" value="Genomic_DNA"/>
</dbReference>
<dbReference type="InterPro" id="IPR009486">
    <property type="entry name" value="Pur_nuclsid_perm"/>
</dbReference>